<dbReference type="OrthoDB" id="5825164at2759"/>
<name>A0A1W0XDI4_HYPEX</name>
<evidence type="ECO:0000256" key="3">
    <source>
        <dbReference type="ARBA" id="ARBA00022692"/>
    </source>
</evidence>
<comment type="caution">
    <text evidence="11">The sequence shown here is derived from an EMBL/GenBank/DDBJ whole genome shotgun (WGS) entry which is preliminary data.</text>
</comment>
<evidence type="ECO:0000256" key="8">
    <source>
        <dbReference type="ARBA" id="ARBA00023224"/>
    </source>
</evidence>
<feature type="transmembrane region" description="Helical" evidence="9">
    <location>
        <begin position="269"/>
        <end position="291"/>
    </location>
</feature>
<evidence type="ECO:0000256" key="2">
    <source>
        <dbReference type="ARBA" id="ARBA00022475"/>
    </source>
</evidence>
<keyword evidence="12" id="KW-1185">Reference proteome</keyword>
<feature type="transmembrane region" description="Helical" evidence="9">
    <location>
        <begin position="297"/>
        <end position="318"/>
    </location>
</feature>
<evidence type="ECO:0000259" key="10">
    <source>
        <dbReference type="PROSITE" id="PS50262"/>
    </source>
</evidence>
<evidence type="ECO:0000256" key="4">
    <source>
        <dbReference type="ARBA" id="ARBA00022989"/>
    </source>
</evidence>
<feature type="transmembrane region" description="Helical" evidence="9">
    <location>
        <begin position="72"/>
        <end position="96"/>
    </location>
</feature>
<protein>
    <recommendedName>
        <fullName evidence="10">G-protein coupled receptors family 1 profile domain-containing protein</fullName>
    </recommendedName>
</protein>
<dbReference type="InterPro" id="IPR050569">
    <property type="entry name" value="TAAR"/>
</dbReference>
<dbReference type="InterPro" id="IPR017452">
    <property type="entry name" value="GPCR_Rhodpsn_7TM"/>
</dbReference>
<organism evidence="11 12">
    <name type="scientific">Hypsibius exemplaris</name>
    <name type="common">Freshwater tardigrade</name>
    <dbReference type="NCBI Taxonomy" id="2072580"/>
    <lineage>
        <taxon>Eukaryota</taxon>
        <taxon>Metazoa</taxon>
        <taxon>Ecdysozoa</taxon>
        <taxon>Tardigrada</taxon>
        <taxon>Eutardigrada</taxon>
        <taxon>Parachela</taxon>
        <taxon>Hypsibioidea</taxon>
        <taxon>Hypsibiidae</taxon>
        <taxon>Hypsibius</taxon>
    </lineage>
</organism>
<proteinExistence type="predicted"/>
<comment type="subcellular location">
    <subcellularLocation>
        <location evidence="1">Cell membrane</location>
        <topology evidence="1">Multi-pass membrane protein</topology>
    </subcellularLocation>
</comment>
<feature type="domain" description="G-protein coupled receptors family 1 profile" evidence="10">
    <location>
        <begin position="51"/>
        <end position="317"/>
    </location>
</feature>
<keyword evidence="8" id="KW-0807">Transducer</keyword>
<evidence type="ECO:0000313" key="12">
    <source>
        <dbReference type="Proteomes" id="UP000192578"/>
    </source>
</evidence>
<evidence type="ECO:0000256" key="9">
    <source>
        <dbReference type="SAM" id="Phobius"/>
    </source>
</evidence>
<dbReference type="CDD" id="cd00637">
    <property type="entry name" value="7tm_classA_rhodopsin-like"/>
    <property type="match status" value="1"/>
</dbReference>
<feature type="transmembrane region" description="Helical" evidence="9">
    <location>
        <begin position="204"/>
        <end position="222"/>
    </location>
</feature>
<keyword evidence="4 9" id="KW-1133">Transmembrane helix</keyword>
<dbReference type="Proteomes" id="UP000192578">
    <property type="component" value="Unassembled WGS sequence"/>
</dbReference>
<dbReference type="EMBL" id="MTYJ01000002">
    <property type="protein sequence ID" value="OQV25536.1"/>
    <property type="molecule type" value="Genomic_DNA"/>
</dbReference>
<evidence type="ECO:0000313" key="11">
    <source>
        <dbReference type="EMBL" id="OQV25536.1"/>
    </source>
</evidence>
<dbReference type="Gene3D" id="1.20.1070.10">
    <property type="entry name" value="Rhodopsin 7-helix transmembrane proteins"/>
    <property type="match status" value="1"/>
</dbReference>
<feature type="transmembrane region" description="Helical" evidence="9">
    <location>
        <begin position="156"/>
        <end position="175"/>
    </location>
</feature>
<dbReference type="SUPFAM" id="SSF81321">
    <property type="entry name" value="Family A G protein-coupled receptor-like"/>
    <property type="match status" value="1"/>
</dbReference>
<keyword evidence="5" id="KW-0297">G-protein coupled receptor</keyword>
<keyword evidence="2" id="KW-1003">Cell membrane</keyword>
<accession>A0A1W0XDI4</accession>
<feature type="transmembrane region" description="Helical" evidence="9">
    <location>
        <begin position="39"/>
        <end position="60"/>
    </location>
</feature>
<dbReference type="AlphaFoldDB" id="A0A1W0XDI4"/>
<dbReference type="GO" id="GO:0005886">
    <property type="term" value="C:plasma membrane"/>
    <property type="evidence" value="ECO:0007669"/>
    <property type="project" value="UniProtKB-SubCell"/>
</dbReference>
<evidence type="ECO:0000256" key="1">
    <source>
        <dbReference type="ARBA" id="ARBA00004651"/>
    </source>
</evidence>
<evidence type="ECO:0000256" key="7">
    <source>
        <dbReference type="ARBA" id="ARBA00023170"/>
    </source>
</evidence>
<evidence type="ECO:0000256" key="5">
    <source>
        <dbReference type="ARBA" id="ARBA00023040"/>
    </source>
</evidence>
<dbReference type="Pfam" id="PF00001">
    <property type="entry name" value="7tm_1"/>
    <property type="match status" value="1"/>
</dbReference>
<dbReference type="GO" id="GO:0004930">
    <property type="term" value="F:G protein-coupled receptor activity"/>
    <property type="evidence" value="ECO:0007669"/>
    <property type="project" value="UniProtKB-KW"/>
</dbReference>
<gene>
    <name evidence="11" type="ORF">BV898_00475</name>
</gene>
<reference evidence="12" key="1">
    <citation type="submission" date="2017-01" db="EMBL/GenBank/DDBJ databases">
        <title>Comparative genomics of anhydrobiosis in the tardigrade Hypsibius dujardini.</title>
        <authorList>
            <person name="Yoshida Y."/>
            <person name="Koutsovoulos G."/>
            <person name="Laetsch D."/>
            <person name="Stevens L."/>
            <person name="Kumar S."/>
            <person name="Horikawa D."/>
            <person name="Ishino K."/>
            <person name="Komine S."/>
            <person name="Tomita M."/>
            <person name="Blaxter M."/>
            <person name="Arakawa K."/>
        </authorList>
    </citation>
    <scope>NUCLEOTIDE SEQUENCE [LARGE SCALE GENOMIC DNA]</scope>
    <source>
        <strain evidence="12">Z151</strain>
    </source>
</reference>
<evidence type="ECO:0000256" key="6">
    <source>
        <dbReference type="ARBA" id="ARBA00023136"/>
    </source>
</evidence>
<keyword evidence="3 9" id="KW-0812">Transmembrane</keyword>
<sequence>MNLTNNLTAHDLDPGQLVSSLNGTVKSFAGDRGVIAWEYLTSLVCAVGALTNITILLIILRYPLLRKGAGLFIAHLLVCHLAICAVCLPLAILRIAKVTTPSIGLQDPLVCRHQHVFHATFNTLVNWSEGLLAVNRLVAIFLPLKFPLFNRRPVQCACLCVCWAVTLAYSLPPLYEDLAVYKLSSIGTCAFVAKSAFSTALLSFNAYCPLFLMAMAGVAIVYRANLPRRRFQTTEESNRVSSITPRQAKDNLVQLNSNAKRQKRTTRMLMTSFALSLFCQVPQYISLLAGYSAAHPEIVLCFWFMQLIQFTSTPVIFLKMNKDYQHKAAVFYSCIFRPTQVRPRVNLSLVLRAGRSVKDARENTD</sequence>
<dbReference type="PANTHER" id="PTHR24249:SF411">
    <property type="entry name" value="G-PROTEIN COUPLED RECEPTORS FAMILY 1 PROFILE DOMAIN-CONTAINING PROTEIN"/>
    <property type="match status" value="1"/>
</dbReference>
<dbReference type="InterPro" id="IPR000276">
    <property type="entry name" value="GPCR_Rhodpsn"/>
</dbReference>
<dbReference type="PROSITE" id="PS50262">
    <property type="entry name" value="G_PROTEIN_RECEP_F1_2"/>
    <property type="match status" value="1"/>
</dbReference>
<keyword evidence="6 9" id="KW-0472">Membrane</keyword>
<dbReference type="PANTHER" id="PTHR24249">
    <property type="entry name" value="HISTAMINE RECEPTOR-RELATED G-PROTEIN COUPLED RECEPTOR"/>
    <property type="match status" value="1"/>
</dbReference>
<keyword evidence="7" id="KW-0675">Receptor</keyword>